<comment type="function">
    <text evidence="2 7">Catalyzes the epimerization of the C3' and C5'positions of dTDP-6-deoxy-D-xylo-4-hexulose, forming dTDP-6-deoxy-L-lyxo-4-hexulose.</text>
</comment>
<dbReference type="PANTHER" id="PTHR21047">
    <property type="entry name" value="DTDP-6-DEOXY-D-GLUCOSE-3,5 EPIMERASE"/>
    <property type="match status" value="1"/>
</dbReference>
<dbReference type="GO" id="GO:0008830">
    <property type="term" value="F:dTDP-4-dehydrorhamnose 3,5-epimerase activity"/>
    <property type="evidence" value="ECO:0007669"/>
    <property type="project" value="UniProtKB-UniRule"/>
</dbReference>
<organism evidence="8 9">
    <name type="scientific">Galbibacter orientalis DSM 19592</name>
    <dbReference type="NCBI Taxonomy" id="926559"/>
    <lineage>
        <taxon>Bacteria</taxon>
        <taxon>Pseudomonadati</taxon>
        <taxon>Bacteroidota</taxon>
        <taxon>Flavobacteriia</taxon>
        <taxon>Flavobacteriales</taxon>
        <taxon>Flavobacteriaceae</taxon>
        <taxon>Galbibacter</taxon>
    </lineage>
</organism>
<dbReference type="InterPro" id="IPR000888">
    <property type="entry name" value="RmlC-like"/>
</dbReference>
<dbReference type="GO" id="GO:0019305">
    <property type="term" value="P:dTDP-rhamnose biosynthetic process"/>
    <property type="evidence" value="ECO:0007669"/>
    <property type="project" value="UniProtKB-UniRule"/>
</dbReference>
<proteinExistence type="inferred from homology"/>
<comment type="catalytic activity">
    <reaction evidence="1 7">
        <text>dTDP-4-dehydro-6-deoxy-alpha-D-glucose = dTDP-4-dehydro-beta-L-rhamnose</text>
        <dbReference type="Rhea" id="RHEA:16969"/>
        <dbReference type="ChEBI" id="CHEBI:57649"/>
        <dbReference type="ChEBI" id="CHEBI:62830"/>
        <dbReference type="EC" id="5.1.3.13"/>
    </reaction>
</comment>
<evidence type="ECO:0000256" key="7">
    <source>
        <dbReference type="RuleBase" id="RU364069"/>
    </source>
</evidence>
<sequence>MKITETKLKGCFIIEPRLFQDERGYFFESFNKNQFKEAIGEEVNFVQDNQSLSKRGAVRALHYQVGVYAQAKLVRVLQGKVLDVAVDIRKDSATFGEHVVLELSAENKKQLFIPRGFAHGFVALSETAEFFYKCDNFYNKEAEGGIIYNDKTLNIDWQIPGSEVVLSEKDRQLPSFKEAILKFD</sequence>
<dbReference type="UniPathway" id="UPA00124"/>
<feature type="active site" description="Proton acceptor" evidence="5">
    <location>
        <position position="62"/>
    </location>
</feature>
<dbReference type="Proteomes" id="UP000004690">
    <property type="component" value="Unassembled WGS sequence"/>
</dbReference>
<dbReference type="STRING" id="926559.JoomaDRAFT_2511"/>
<dbReference type="PANTHER" id="PTHR21047:SF2">
    <property type="entry name" value="THYMIDINE DIPHOSPHO-4-KETO-RHAMNOSE 3,5-EPIMERASE"/>
    <property type="match status" value="1"/>
</dbReference>
<evidence type="ECO:0000313" key="9">
    <source>
        <dbReference type="Proteomes" id="UP000004690"/>
    </source>
</evidence>
<dbReference type="EMBL" id="JH651379">
    <property type="protein sequence ID" value="EIJ39490.1"/>
    <property type="molecule type" value="Genomic_DNA"/>
</dbReference>
<dbReference type="eggNOG" id="COG1898">
    <property type="taxonomic scope" value="Bacteria"/>
</dbReference>
<dbReference type="AlphaFoldDB" id="I3C797"/>
<dbReference type="EC" id="5.1.3.13" evidence="3 7"/>
<feature type="site" description="Participates in a stacking interaction with the thymidine ring of dTDP-4-oxo-6-deoxyglucose" evidence="6">
    <location>
        <position position="138"/>
    </location>
</feature>
<name>I3C797_9FLAO</name>
<evidence type="ECO:0000256" key="3">
    <source>
        <dbReference type="ARBA" id="ARBA00012098"/>
    </source>
</evidence>
<dbReference type="RefSeq" id="WP_008612945.1">
    <property type="nucleotide sequence ID" value="NZ_JH651379.1"/>
</dbReference>
<gene>
    <name evidence="8" type="ORF">JoomaDRAFT_2511</name>
</gene>
<comment type="subunit">
    <text evidence="7">Homodimer.</text>
</comment>
<dbReference type="NCBIfam" id="TIGR01221">
    <property type="entry name" value="rmlC"/>
    <property type="match status" value="1"/>
</dbReference>
<feature type="active site" description="Proton donor" evidence="5">
    <location>
        <position position="132"/>
    </location>
</feature>
<evidence type="ECO:0000256" key="1">
    <source>
        <dbReference type="ARBA" id="ARBA00001298"/>
    </source>
</evidence>
<dbReference type="HOGENOM" id="CLU_090940_1_1_10"/>
<reference evidence="8 9" key="1">
    <citation type="submission" date="2012-02" db="EMBL/GenBank/DDBJ databases">
        <title>Improved High-Quality Draft genome of Joostella marina DSM 19592.</title>
        <authorList>
            <consortium name="US DOE Joint Genome Institute (JGI-PGF)"/>
            <person name="Lucas S."/>
            <person name="Copeland A."/>
            <person name="Lapidus A."/>
            <person name="Bruce D."/>
            <person name="Goodwin L."/>
            <person name="Pitluck S."/>
            <person name="Peters L."/>
            <person name="Chertkov O."/>
            <person name="Ovchinnikova G."/>
            <person name="Kyrpides N."/>
            <person name="Mavromatis K."/>
            <person name="Detter J.C."/>
            <person name="Han C."/>
            <person name="Land M."/>
            <person name="Hauser L."/>
            <person name="Markowitz V."/>
            <person name="Cheng J.-F."/>
            <person name="Hugenholtz P."/>
            <person name="Woyke T."/>
            <person name="Wu D."/>
            <person name="Tindall B."/>
            <person name="Brambilla E."/>
            <person name="Klenk H.-P."/>
            <person name="Eisen J.A."/>
        </authorList>
    </citation>
    <scope>NUCLEOTIDE SEQUENCE [LARGE SCALE GENOMIC DNA]</scope>
    <source>
        <strain evidence="8 9">DSM 19592</strain>
    </source>
</reference>
<evidence type="ECO:0000313" key="8">
    <source>
        <dbReference type="EMBL" id="EIJ39490.1"/>
    </source>
</evidence>
<dbReference type="GO" id="GO:0005829">
    <property type="term" value="C:cytosol"/>
    <property type="evidence" value="ECO:0007669"/>
    <property type="project" value="TreeGrafter"/>
</dbReference>
<keyword evidence="7" id="KW-0413">Isomerase</keyword>
<dbReference type="Pfam" id="PF00908">
    <property type="entry name" value="dTDP_sugar_isom"/>
    <property type="match status" value="1"/>
</dbReference>
<evidence type="ECO:0000256" key="6">
    <source>
        <dbReference type="PIRSR" id="PIRSR600888-3"/>
    </source>
</evidence>
<evidence type="ECO:0000256" key="2">
    <source>
        <dbReference type="ARBA" id="ARBA00001997"/>
    </source>
</evidence>
<keyword evidence="9" id="KW-1185">Reference proteome</keyword>
<dbReference type="Gene3D" id="2.60.120.10">
    <property type="entry name" value="Jelly Rolls"/>
    <property type="match status" value="1"/>
</dbReference>
<protein>
    <recommendedName>
        <fullName evidence="4 7">dTDP-4-dehydrorhamnose 3,5-epimerase</fullName>
        <ecNumber evidence="3 7">5.1.3.13</ecNumber>
    </recommendedName>
    <alternativeName>
        <fullName evidence="7">Thymidine diphospho-4-keto-rhamnose 3,5-epimerase</fullName>
    </alternativeName>
</protein>
<dbReference type="SUPFAM" id="SSF51182">
    <property type="entry name" value="RmlC-like cupins"/>
    <property type="match status" value="1"/>
</dbReference>
<dbReference type="GO" id="GO:0000271">
    <property type="term" value="P:polysaccharide biosynthetic process"/>
    <property type="evidence" value="ECO:0007669"/>
    <property type="project" value="TreeGrafter"/>
</dbReference>
<evidence type="ECO:0000256" key="4">
    <source>
        <dbReference type="ARBA" id="ARBA00019595"/>
    </source>
</evidence>
<dbReference type="OrthoDB" id="9800680at2"/>
<dbReference type="InterPro" id="IPR011051">
    <property type="entry name" value="RmlC_Cupin_sf"/>
</dbReference>
<evidence type="ECO:0000256" key="5">
    <source>
        <dbReference type="PIRSR" id="PIRSR600888-1"/>
    </source>
</evidence>
<dbReference type="CDD" id="cd00438">
    <property type="entry name" value="cupin_RmlC"/>
    <property type="match status" value="1"/>
</dbReference>
<accession>I3C797</accession>
<comment type="pathway">
    <text evidence="7">Carbohydrate biosynthesis; dTDP-L-rhamnose biosynthesis.</text>
</comment>
<dbReference type="InterPro" id="IPR014710">
    <property type="entry name" value="RmlC-like_jellyroll"/>
</dbReference>
<comment type="similarity">
    <text evidence="7">Belongs to the dTDP-4-dehydrorhamnose 3,5-epimerase family.</text>
</comment>